<organism evidence="1 2">
    <name type="scientific">Tritonibacter horizontis</name>
    <dbReference type="NCBI Taxonomy" id="1768241"/>
    <lineage>
        <taxon>Bacteria</taxon>
        <taxon>Pseudomonadati</taxon>
        <taxon>Pseudomonadota</taxon>
        <taxon>Alphaproteobacteria</taxon>
        <taxon>Rhodobacterales</taxon>
        <taxon>Paracoccaceae</taxon>
        <taxon>Tritonibacter</taxon>
    </lineage>
</organism>
<name>A0A132BY03_9RHOB</name>
<accession>A0A132BY03</accession>
<reference evidence="1 2" key="1">
    <citation type="submission" date="2015-12" db="EMBL/GenBank/DDBJ databases">
        <title>Genome sequence of the marine Rhodobacteraceae strain O3.65, Candidatus Tritonibacter horizontis.</title>
        <authorList>
            <person name="Poehlein A."/>
            <person name="Giebel H.A."/>
            <person name="Voget S."/>
            <person name="Brinkhoff T."/>
        </authorList>
    </citation>
    <scope>NUCLEOTIDE SEQUENCE [LARGE SCALE GENOMIC DNA]</scope>
    <source>
        <strain evidence="1 2">O3.65</strain>
    </source>
</reference>
<keyword evidence="2" id="KW-1185">Reference proteome</keyword>
<evidence type="ECO:0000313" key="1">
    <source>
        <dbReference type="EMBL" id="KUP92697.1"/>
    </source>
</evidence>
<dbReference type="EMBL" id="LPUY01000073">
    <property type="protein sequence ID" value="KUP92697.1"/>
    <property type="molecule type" value="Genomic_DNA"/>
</dbReference>
<proteinExistence type="predicted"/>
<gene>
    <name evidence="1" type="ORF">TRIHO_24350</name>
</gene>
<sequence length="577" mass="66636">MARQRGNKNYSNIKKGLKLSIKDIYVGEEDTTRELEIGDSKVAAQFYNSYFLRNDTDYKDFVSGNKFFVYGYKGAGKTAFLRYVGESFNRDKEYTRDPSFARKWDLFRYSQDFPQKMHADISEFLKRNRKLDVDLEENDLNIFRDYDYEDLWTFLILSKLHDFISSEGKGMVEPGADLDRFSHLLTAIDRGTILDRFARLVPKIRSGSAKVSSDPELNLDFDFKAGSDDLDKFADYVGDLREVFQKLNFTSGYYNLMFDEIDPRVGSGKAFDLDCILIRDLIVTIYRLNATQPPSDRRIVFSAAIRSEVLHSVNKVGKEIHKLLSQFGIHMTWGIYGARDLDHPLVKMICKKISYSEQKFGVWDHSKDRSVTETWNRYFRKNRKAALAPKDLLRLTWMKPRDLVRLLKACKSIDGDSKAFSMSLISKAEVLYGNESWAEIQSQISSSIGADLEGAIETVFQGFHDRFSIYELQTEIDRCALISTDVAKLRNKMKPFDIVELLYRNGIIGNYRRRGDDRFFFDGHAKPEAKGIFVAHPISKIRLGLEKRTYSDVQYEPDLFDQDGLDGCEGHNRKDVS</sequence>
<dbReference type="OrthoDB" id="9179688at2"/>
<evidence type="ECO:0000313" key="2">
    <source>
        <dbReference type="Proteomes" id="UP000068382"/>
    </source>
</evidence>
<dbReference type="RefSeq" id="WP_068243845.1">
    <property type="nucleotide sequence ID" value="NZ_LPUY01000073.1"/>
</dbReference>
<comment type="caution">
    <text evidence="1">The sequence shown here is derived from an EMBL/GenBank/DDBJ whole genome shotgun (WGS) entry which is preliminary data.</text>
</comment>
<protein>
    <submittedName>
        <fullName evidence="1">Uncharacterized protein</fullName>
    </submittedName>
</protein>
<dbReference type="Proteomes" id="UP000068382">
    <property type="component" value="Unassembled WGS sequence"/>
</dbReference>
<dbReference type="NCBIfam" id="NF047389">
    <property type="entry name" value="ATPase_Sll1717"/>
    <property type="match status" value="1"/>
</dbReference>
<dbReference type="InterPro" id="IPR059206">
    <property type="entry name" value="Sll1717-like"/>
</dbReference>
<dbReference type="AlphaFoldDB" id="A0A132BY03"/>